<dbReference type="Proteomes" id="UP000559809">
    <property type="component" value="Unassembled WGS sequence"/>
</dbReference>
<dbReference type="RefSeq" id="WP_180154736.1">
    <property type="nucleotide sequence ID" value="NZ_JACCEM010000004.1"/>
</dbReference>
<accession>A0A853G0N0</accession>
<reference evidence="2 3" key="1">
    <citation type="submission" date="2020-07" db="EMBL/GenBank/DDBJ databases">
        <title>Taxonomic revisions and descriptions of new bacterial species based on genomic comparisons in the high-G+C-content subgroup of the family Alcaligenaceae.</title>
        <authorList>
            <person name="Szabo A."/>
            <person name="Felfoldi T."/>
        </authorList>
    </citation>
    <scope>NUCLEOTIDE SEQUENCE [LARGE SCALE GENOMIC DNA]</scope>
    <source>
        <strain evidence="2 3">LMG 24012</strain>
    </source>
</reference>
<evidence type="ECO:0000259" key="1">
    <source>
        <dbReference type="Pfam" id="PF01575"/>
    </source>
</evidence>
<feature type="domain" description="MaoC-like" evidence="1">
    <location>
        <begin position="8"/>
        <end position="107"/>
    </location>
</feature>
<sequence>MKFNELKAGMVFKHPPVVVGEEEMLAFARAYDPQWFHVDKEAARKGRWGGLISSGWLTCGVAMRMAVAAVLHDSESFASPGVERLRWILPVRPGDALRLEATIDSVRVSSSRDDLGIMRWTWRLFNQRDEHVFEVEATSLFDLGGGEPQGA</sequence>
<dbReference type="CDD" id="cd03454">
    <property type="entry name" value="YdeM"/>
    <property type="match status" value="1"/>
</dbReference>
<evidence type="ECO:0000313" key="2">
    <source>
        <dbReference type="EMBL" id="NYT49442.1"/>
    </source>
</evidence>
<proteinExistence type="predicted"/>
<evidence type="ECO:0000313" key="3">
    <source>
        <dbReference type="Proteomes" id="UP000559809"/>
    </source>
</evidence>
<dbReference type="InterPro" id="IPR002539">
    <property type="entry name" value="MaoC-like_dom"/>
</dbReference>
<dbReference type="PANTHER" id="PTHR43664">
    <property type="entry name" value="MONOAMINE OXIDASE-RELATED"/>
    <property type="match status" value="1"/>
</dbReference>
<dbReference type="EMBL" id="JACCEM010000004">
    <property type="protein sequence ID" value="NYT49442.1"/>
    <property type="molecule type" value="Genomic_DNA"/>
</dbReference>
<name>A0A853G0N0_9BURK</name>
<dbReference type="AlphaFoldDB" id="A0A853G0N0"/>
<gene>
    <name evidence="2" type="ORF">H0A72_08990</name>
</gene>
<keyword evidence="3" id="KW-1185">Reference proteome</keyword>
<dbReference type="SUPFAM" id="SSF54637">
    <property type="entry name" value="Thioesterase/thiol ester dehydrase-isomerase"/>
    <property type="match status" value="1"/>
</dbReference>
<organism evidence="2 3">
    <name type="scientific">Parapusillimonas granuli</name>
    <dbReference type="NCBI Taxonomy" id="380911"/>
    <lineage>
        <taxon>Bacteria</taxon>
        <taxon>Pseudomonadati</taxon>
        <taxon>Pseudomonadota</taxon>
        <taxon>Betaproteobacteria</taxon>
        <taxon>Burkholderiales</taxon>
        <taxon>Alcaligenaceae</taxon>
        <taxon>Parapusillimonas</taxon>
    </lineage>
</organism>
<dbReference type="PANTHER" id="PTHR43664:SF1">
    <property type="entry name" value="BETA-METHYLMALYL-COA DEHYDRATASE"/>
    <property type="match status" value="1"/>
</dbReference>
<protein>
    <submittedName>
        <fullName evidence="2">MaoC family dehydratase</fullName>
    </submittedName>
</protein>
<dbReference type="InterPro" id="IPR052342">
    <property type="entry name" value="MCH/BMMD"/>
</dbReference>
<dbReference type="InterPro" id="IPR029069">
    <property type="entry name" value="HotDog_dom_sf"/>
</dbReference>
<dbReference type="Gene3D" id="3.10.129.10">
    <property type="entry name" value="Hotdog Thioesterase"/>
    <property type="match status" value="1"/>
</dbReference>
<dbReference type="Pfam" id="PF01575">
    <property type="entry name" value="MaoC_dehydratas"/>
    <property type="match status" value="1"/>
</dbReference>
<comment type="caution">
    <text evidence="2">The sequence shown here is derived from an EMBL/GenBank/DDBJ whole genome shotgun (WGS) entry which is preliminary data.</text>
</comment>